<dbReference type="InterPro" id="IPR012337">
    <property type="entry name" value="RNaseH-like_sf"/>
</dbReference>
<accession>A0A2C9CKL6</accession>
<sequence length="153" mass="18006">MLSLSKYRETMKETEVEIILERAKEKYPDVKPRIISDNGPQFIAKDFKDYIRIGGTAHVKTAPFYPQSNGKIERWHKTIKQESIHPYCPVNLQDARRIVDEFVVHYNTKRLHSAIGYIAPQDKLLGRKKEIFLERDRKLSEARQRRAAKRKIA</sequence>
<dbReference type="Pfam" id="PF13683">
    <property type="entry name" value="rve_3"/>
    <property type="match status" value="1"/>
</dbReference>
<evidence type="ECO:0000259" key="1">
    <source>
        <dbReference type="PROSITE" id="PS50994"/>
    </source>
</evidence>
<dbReference type="InterPro" id="IPR050900">
    <property type="entry name" value="Transposase_IS3/IS150/IS904"/>
</dbReference>
<feature type="domain" description="Integrase catalytic" evidence="1">
    <location>
        <begin position="1"/>
        <end position="128"/>
    </location>
</feature>
<keyword evidence="3" id="KW-1185">Reference proteome</keyword>
<name>A0A2C9CKL6_KUEST</name>
<evidence type="ECO:0000313" key="3">
    <source>
        <dbReference type="Proteomes" id="UP000221734"/>
    </source>
</evidence>
<dbReference type="KEGG" id="kst:KSMBR1_3665"/>
<reference evidence="3" key="1">
    <citation type="submission" date="2017-10" db="EMBL/GenBank/DDBJ databases">
        <authorList>
            <person name="Frank J."/>
        </authorList>
    </citation>
    <scope>NUCLEOTIDE SEQUENCE [LARGE SCALE GENOMIC DNA]</scope>
</reference>
<organism evidence="2 3">
    <name type="scientific">Kuenenia stuttgartiensis</name>
    <dbReference type="NCBI Taxonomy" id="174633"/>
    <lineage>
        <taxon>Bacteria</taxon>
        <taxon>Pseudomonadati</taxon>
        <taxon>Planctomycetota</taxon>
        <taxon>Candidatus Brocadiia</taxon>
        <taxon>Candidatus Brocadiales</taxon>
        <taxon>Candidatus Brocadiaceae</taxon>
        <taxon>Candidatus Kuenenia</taxon>
    </lineage>
</organism>
<dbReference type="Gene3D" id="3.30.420.10">
    <property type="entry name" value="Ribonuclease H-like superfamily/Ribonuclease H"/>
    <property type="match status" value="1"/>
</dbReference>
<dbReference type="SUPFAM" id="SSF53098">
    <property type="entry name" value="Ribonuclease H-like"/>
    <property type="match status" value="1"/>
</dbReference>
<dbReference type="PANTHER" id="PTHR46889">
    <property type="entry name" value="TRANSPOSASE INSF FOR INSERTION SEQUENCE IS3B-RELATED"/>
    <property type="match status" value="1"/>
</dbReference>
<dbReference type="Proteomes" id="UP000221734">
    <property type="component" value="Chromosome Kuenenia_stuttgartiensis_MBR1"/>
</dbReference>
<gene>
    <name evidence="2" type="ORF">KSMBR1_3665</name>
</gene>
<dbReference type="PANTHER" id="PTHR46889:SF4">
    <property type="entry name" value="TRANSPOSASE INSO FOR INSERTION SEQUENCE ELEMENT IS911B-RELATED"/>
    <property type="match status" value="1"/>
</dbReference>
<protein>
    <recommendedName>
        <fullName evidence="1">Integrase catalytic domain-containing protein</fullName>
    </recommendedName>
</protein>
<dbReference type="EMBL" id="LT934425">
    <property type="protein sequence ID" value="SOH06138.1"/>
    <property type="molecule type" value="Genomic_DNA"/>
</dbReference>
<dbReference type="InterPro" id="IPR001584">
    <property type="entry name" value="Integrase_cat-core"/>
</dbReference>
<evidence type="ECO:0000313" key="2">
    <source>
        <dbReference type="EMBL" id="SOH06138.1"/>
    </source>
</evidence>
<dbReference type="PROSITE" id="PS50994">
    <property type="entry name" value="INTEGRASE"/>
    <property type="match status" value="1"/>
</dbReference>
<dbReference type="InterPro" id="IPR036397">
    <property type="entry name" value="RNaseH_sf"/>
</dbReference>
<dbReference type="GO" id="GO:0003676">
    <property type="term" value="F:nucleic acid binding"/>
    <property type="evidence" value="ECO:0007669"/>
    <property type="project" value="InterPro"/>
</dbReference>
<dbReference type="AlphaFoldDB" id="A0A2C9CKL6"/>
<dbReference type="GO" id="GO:0015074">
    <property type="term" value="P:DNA integration"/>
    <property type="evidence" value="ECO:0007669"/>
    <property type="project" value="InterPro"/>
</dbReference>
<proteinExistence type="predicted"/>